<sequence length="303" mass="31737">MGLPRPETCYGYHADLDLMGHVYGPGSPAWRCQTLVDQACGVVAEIGARPATVWGVIVLLPPSETKRSGGDGPPLRFGELANQALNPVRAELVEELVALAAEPSACRRALGISPAQDAEIARNATLLSSPTLPAITRYTGVLYDALDVESLQGAAAARAHSRLAVGSALFGLLRADDQIPAYRLSASSKLPSSATLAARWRPVLEPVLAELAAAELVVDLRSGSYAGLGKVPDAVRVDVLAEHPDGRRTVVTHFNKAHKGRLARVLATTRSEPGDAAAVAAVARRAGMQVERSGNELTVIVAA</sequence>
<evidence type="ECO:0008006" key="3">
    <source>
        <dbReference type="Google" id="ProtNLM"/>
    </source>
</evidence>
<dbReference type="PANTHER" id="PTHR30283:SF4">
    <property type="entry name" value="PEROXIDE STRESS RESISTANCE PROTEIN YAAA"/>
    <property type="match status" value="1"/>
</dbReference>
<organism evidence="1 2">
    <name type="scientific">Mycolicibacterium sarraceniae</name>
    <dbReference type="NCBI Taxonomy" id="1534348"/>
    <lineage>
        <taxon>Bacteria</taxon>
        <taxon>Bacillati</taxon>
        <taxon>Actinomycetota</taxon>
        <taxon>Actinomycetes</taxon>
        <taxon>Mycobacteriales</taxon>
        <taxon>Mycobacteriaceae</taxon>
        <taxon>Mycolicibacterium</taxon>
    </lineage>
</organism>
<keyword evidence="2" id="KW-1185">Reference proteome</keyword>
<dbReference type="KEGG" id="msar:MSAR_40130"/>
<dbReference type="PANTHER" id="PTHR30283">
    <property type="entry name" value="PEROXIDE STRESS RESPONSE PROTEIN YAAA"/>
    <property type="match status" value="1"/>
</dbReference>
<dbReference type="AlphaFoldDB" id="A0A7I7SV31"/>
<accession>A0A7I7SV31</accession>
<gene>
    <name evidence="1" type="ORF">MSAR_40130</name>
</gene>
<dbReference type="GO" id="GO:0005829">
    <property type="term" value="C:cytosol"/>
    <property type="evidence" value="ECO:0007669"/>
    <property type="project" value="TreeGrafter"/>
</dbReference>
<dbReference type="Pfam" id="PF03883">
    <property type="entry name" value="H2O2_YaaD"/>
    <property type="match status" value="1"/>
</dbReference>
<evidence type="ECO:0000313" key="1">
    <source>
        <dbReference type="EMBL" id="BBY60877.1"/>
    </source>
</evidence>
<dbReference type="NCBIfam" id="NF002544">
    <property type="entry name" value="PRK02101.2-1"/>
    <property type="match status" value="1"/>
</dbReference>
<dbReference type="Proteomes" id="UP000466445">
    <property type="component" value="Chromosome"/>
</dbReference>
<name>A0A7I7SV31_9MYCO</name>
<dbReference type="GO" id="GO:0033194">
    <property type="term" value="P:response to hydroperoxide"/>
    <property type="evidence" value="ECO:0007669"/>
    <property type="project" value="TreeGrafter"/>
</dbReference>
<protein>
    <recommendedName>
        <fullName evidence="3">Peroxide stress protein YaaA</fullName>
    </recommendedName>
</protein>
<evidence type="ECO:0000313" key="2">
    <source>
        <dbReference type="Proteomes" id="UP000466445"/>
    </source>
</evidence>
<proteinExistence type="predicted"/>
<reference evidence="1 2" key="1">
    <citation type="journal article" date="2019" name="Emerg. Microbes Infect.">
        <title>Comprehensive subspecies identification of 175 nontuberculous mycobacteria species based on 7547 genomic profiles.</title>
        <authorList>
            <person name="Matsumoto Y."/>
            <person name="Kinjo T."/>
            <person name="Motooka D."/>
            <person name="Nabeya D."/>
            <person name="Jung N."/>
            <person name="Uechi K."/>
            <person name="Horii T."/>
            <person name="Iida T."/>
            <person name="Fujita J."/>
            <person name="Nakamura S."/>
        </authorList>
    </citation>
    <scope>NUCLEOTIDE SEQUENCE [LARGE SCALE GENOMIC DNA]</scope>
    <source>
        <strain evidence="1 2">JCM 30395</strain>
    </source>
</reference>
<dbReference type="InterPro" id="IPR005583">
    <property type="entry name" value="YaaA"/>
</dbReference>
<dbReference type="EMBL" id="AP022595">
    <property type="protein sequence ID" value="BBY60877.1"/>
    <property type="molecule type" value="Genomic_DNA"/>
</dbReference>